<keyword evidence="2" id="KW-0812">Transmembrane</keyword>
<protein>
    <submittedName>
        <fullName evidence="5">Uncharacterized protein</fullName>
    </submittedName>
</protein>
<comment type="similarity">
    <text evidence="1">Belongs to the membrane fusion protein (MFP) (TC 8.A.1) family.</text>
</comment>
<reference evidence="5 6" key="1">
    <citation type="journal article" date="2018" name="Syst. Appl. Microbiol.">
        <title>Ereboglobus luteus gen. nov. sp. nov. from cockroach guts, and new insights into the oxygen relationship of the genera Opitutus and Didymococcus (Verrucomicrobia: Opitutaceae).</title>
        <authorList>
            <person name="Tegtmeier D."/>
            <person name="Belitz A."/>
            <person name="Radek R."/>
            <person name="Heimerl T."/>
            <person name="Brune A."/>
        </authorList>
    </citation>
    <scope>NUCLEOTIDE SEQUENCE [LARGE SCALE GENOMIC DNA]</scope>
    <source>
        <strain evidence="5 6">Ho45</strain>
    </source>
</reference>
<dbReference type="GO" id="GO:1990281">
    <property type="term" value="C:efflux pump complex"/>
    <property type="evidence" value="ECO:0007669"/>
    <property type="project" value="TreeGrafter"/>
</dbReference>
<dbReference type="Pfam" id="PF25917">
    <property type="entry name" value="BSH_RND"/>
    <property type="match status" value="1"/>
</dbReference>
<gene>
    <name evidence="5" type="ORF">CKA38_04400</name>
</gene>
<keyword evidence="6" id="KW-1185">Reference proteome</keyword>
<dbReference type="SUPFAM" id="SSF111369">
    <property type="entry name" value="HlyD-like secretion proteins"/>
    <property type="match status" value="1"/>
</dbReference>
<dbReference type="EMBL" id="CP023004">
    <property type="protein sequence ID" value="AWI08597.1"/>
    <property type="molecule type" value="Genomic_DNA"/>
</dbReference>
<evidence type="ECO:0000259" key="3">
    <source>
        <dbReference type="Pfam" id="PF25917"/>
    </source>
</evidence>
<proteinExistence type="inferred from homology"/>
<dbReference type="Proteomes" id="UP000244896">
    <property type="component" value="Chromosome"/>
</dbReference>
<evidence type="ECO:0000259" key="4">
    <source>
        <dbReference type="Pfam" id="PF25954"/>
    </source>
</evidence>
<feature type="domain" description="CusB-like beta-barrel" evidence="4">
    <location>
        <begin position="223"/>
        <end position="295"/>
    </location>
</feature>
<keyword evidence="2" id="KW-1133">Transmembrane helix</keyword>
<feature type="transmembrane region" description="Helical" evidence="2">
    <location>
        <begin position="7"/>
        <end position="25"/>
    </location>
</feature>
<dbReference type="InterPro" id="IPR058625">
    <property type="entry name" value="MdtA-like_BSH"/>
</dbReference>
<evidence type="ECO:0000313" key="5">
    <source>
        <dbReference type="EMBL" id="AWI08597.1"/>
    </source>
</evidence>
<dbReference type="InterPro" id="IPR058792">
    <property type="entry name" value="Beta-barrel_RND_2"/>
</dbReference>
<evidence type="ECO:0000313" key="6">
    <source>
        <dbReference type="Proteomes" id="UP000244896"/>
    </source>
</evidence>
<dbReference type="GO" id="GO:0015562">
    <property type="term" value="F:efflux transmembrane transporter activity"/>
    <property type="evidence" value="ECO:0007669"/>
    <property type="project" value="TreeGrafter"/>
</dbReference>
<dbReference type="Pfam" id="PF25954">
    <property type="entry name" value="Beta-barrel_RND_2"/>
    <property type="match status" value="1"/>
</dbReference>
<dbReference type="RefSeq" id="WP_108824405.1">
    <property type="nucleotide sequence ID" value="NZ_CP023004.1"/>
</dbReference>
<name>A0A2U8E168_9BACT</name>
<organism evidence="5 6">
    <name type="scientific">Ereboglobus luteus</name>
    <dbReference type="NCBI Taxonomy" id="1796921"/>
    <lineage>
        <taxon>Bacteria</taxon>
        <taxon>Pseudomonadati</taxon>
        <taxon>Verrucomicrobiota</taxon>
        <taxon>Opitutia</taxon>
        <taxon>Opitutales</taxon>
        <taxon>Opitutaceae</taxon>
        <taxon>Ereboglobus</taxon>
    </lineage>
</organism>
<dbReference type="OrthoDB" id="194002at2"/>
<dbReference type="AlphaFoldDB" id="A0A2U8E168"/>
<dbReference type="Gene3D" id="2.40.30.170">
    <property type="match status" value="1"/>
</dbReference>
<dbReference type="NCBIfam" id="TIGR01730">
    <property type="entry name" value="RND_mfp"/>
    <property type="match status" value="1"/>
</dbReference>
<keyword evidence="2" id="KW-0472">Membrane</keyword>
<dbReference type="PANTHER" id="PTHR30469">
    <property type="entry name" value="MULTIDRUG RESISTANCE PROTEIN MDTA"/>
    <property type="match status" value="1"/>
</dbReference>
<accession>A0A2U8E168</accession>
<sequence>MKLKRILIIPGVLAVAAAVGFWVYYQRLPVAVVDSVKRGTAMRVVPANILVTESFSMDIKSEAGGRILKSNVQLGQEVRAGDVLYQIDTKDLELDIERTESEYRAFKDSIALGSPRRFEIAAAEESVKNSTRLAEQGRISQQELDRAKRALEQLKFHLANEEISNRQRLESFELSLKTKRRSLEKMAVVVANDGTISEIVARAGDLVGGGQVLCRVISRERLVQAQISEENFSGVRPGLPVNMQLLGYGGQQFKASVERVLPNADEKTRRYIAYLKADIPEDRLVPGLTGEASITVDQHNDVLIADRRALLGNSVFAVRDNRAFKVGVSTGFSGLNNVEILDGLSESDEIIVDFPATFRDGQRVRVARPAAR</sequence>
<dbReference type="KEGG" id="elut:CKA38_04400"/>
<dbReference type="InterPro" id="IPR006143">
    <property type="entry name" value="RND_pump_MFP"/>
</dbReference>
<feature type="domain" description="Multidrug resistance protein MdtA-like barrel-sandwich hybrid" evidence="3">
    <location>
        <begin position="58"/>
        <end position="213"/>
    </location>
</feature>
<evidence type="ECO:0000256" key="1">
    <source>
        <dbReference type="ARBA" id="ARBA00009477"/>
    </source>
</evidence>
<evidence type="ECO:0000256" key="2">
    <source>
        <dbReference type="SAM" id="Phobius"/>
    </source>
</evidence>
<dbReference type="Gene3D" id="2.40.50.100">
    <property type="match status" value="1"/>
</dbReference>
<dbReference type="Gene3D" id="2.40.420.20">
    <property type="match status" value="1"/>
</dbReference>